<name>A0A1Y2CNX8_9FUNG</name>
<evidence type="ECO:0000313" key="3">
    <source>
        <dbReference type="EMBL" id="ORY48702.1"/>
    </source>
</evidence>
<feature type="compositionally biased region" description="Basic and acidic residues" evidence="1">
    <location>
        <begin position="84"/>
        <end position="93"/>
    </location>
</feature>
<dbReference type="AlphaFoldDB" id="A0A1Y2CNX8"/>
<sequence>MPSSLNPEPGFLNTSEPLADIITPDPPPLLSADSSDTIMPSPIDKPLPAAPLAPLNDSFIVSTSSSPSNSRATRSTRIPRSTRPARDHQRQTQERAQPIAINGTTADETGRDVPYMILAWRIWLCLEITLLILMLSLSIYALLKDREPCDSGVWVFALSSASVMLAQILLATGLLINLPNPKLGSTMRMTWEVYRRFVLSRCTFFMSFIISMVQIALIPAGIAIVKTADQKCVSQSHNLDLSKI</sequence>
<proteinExistence type="predicted"/>
<dbReference type="STRING" id="329046.A0A1Y2CNX8"/>
<keyword evidence="2" id="KW-0812">Transmembrane</keyword>
<evidence type="ECO:0000313" key="4">
    <source>
        <dbReference type="Proteomes" id="UP000193642"/>
    </source>
</evidence>
<feature type="transmembrane region" description="Helical" evidence="2">
    <location>
        <begin position="154"/>
        <end position="178"/>
    </location>
</feature>
<accession>A0A1Y2CNX8</accession>
<keyword evidence="2" id="KW-1133">Transmembrane helix</keyword>
<organism evidence="3 4">
    <name type="scientific">Rhizoclosmatium globosum</name>
    <dbReference type="NCBI Taxonomy" id="329046"/>
    <lineage>
        <taxon>Eukaryota</taxon>
        <taxon>Fungi</taxon>
        <taxon>Fungi incertae sedis</taxon>
        <taxon>Chytridiomycota</taxon>
        <taxon>Chytridiomycota incertae sedis</taxon>
        <taxon>Chytridiomycetes</taxon>
        <taxon>Chytridiales</taxon>
        <taxon>Chytriomycetaceae</taxon>
        <taxon>Rhizoclosmatium</taxon>
    </lineage>
</organism>
<keyword evidence="2" id="KW-0472">Membrane</keyword>
<protein>
    <submittedName>
        <fullName evidence="3">Uncharacterized protein</fullName>
    </submittedName>
</protein>
<reference evidence="3 4" key="1">
    <citation type="submission" date="2016-07" db="EMBL/GenBank/DDBJ databases">
        <title>Pervasive Adenine N6-methylation of Active Genes in Fungi.</title>
        <authorList>
            <consortium name="DOE Joint Genome Institute"/>
            <person name="Mondo S.J."/>
            <person name="Dannebaum R.O."/>
            <person name="Kuo R.C."/>
            <person name="Labutti K."/>
            <person name="Haridas S."/>
            <person name="Kuo A."/>
            <person name="Salamov A."/>
            <person name="Ahrendt S.R."/>
            <person name="Lipzen A."/>
            <person name="Sullivan W."/>
            <person name="Andreopoulos W.B."/>
            <person name="Clum A."/>
            <person name="Lindquist E."/>
            <person name="Daum C."/>
            <person name="Ramamoorthy G.K."/>
            <person name="Gryganskyi A."/>
            <person name="Culley D."/>
            <person name="Magnuson J.K."/>
            <person name="James T.Y."/>
            <person name="O'Malley M.A."/>
            <person name="Stajich J.E."/>
            <person name="Spatafora J.W."/>
            <person name="Visel A."/>
            <person name="Grigoriev I.V."/>
        </authorList>
    </citation>
    <scope>NUCLEOTIDE SEQUENCE [LARGE SCALE GENOMIC DNA]</scope>
    <source>
        <strain evidence="3 4">JEL800</strain>
    </source>
</reference>
<feature type="compositionally biased region" description="Low complexity" evidence="1">
    <location>
        <begin position="62"/>
        <end position="82"/>
    </location>
</feature>
<feature type="transmembrane region" description="Helical" evidence="2">
    <location>
        <begin position="118"/>
        <end position="142"/>
    </location>
</feature>
<evidence type="ECO:0000256" key="2">
    <source>
        <dbReference type="SAM" id="Phobius"/>
    </source>
</evidence>
<feature type="compositionally biased region" description="Polar residues" evidence="1">
    <location>
        <begin position="1"/>
        <end position="16"/>
    </location>
</feature>
<dbReference type="EMBL" id="MCGO01000011">
    <property type="protein sequence ID" value="ORY48702.1"/>
    <property type="molecule type" value="Genomic_DNA"/>
</dbReference>
<feature type="region of interest" description="Disordered" evidence="1">
    <location>
        <begin position="61"/>
        <end position="105"/>
    </location>
</feature>
<dbReference type="OrthoDB" id="8062037at2759"/>
<evidence type="ECO:0000256" key="1">
    <source>
        <dbReference type="SAM" id="MobiDB-lite"/>
    </source>
</evidence>
<feature type="transmembrane region" description="Helical" evidence="2">
    <location>
        <begin position="198"/>
        <end position="225"/>
    </location>
</feature>
<feature type="region of interest" description="Disordered" evidence="1">
    <location>
        <begin position="1"/>
        <end position="49"/>
    </location>
</feature>
<keyword evidence="4" id="KW-1185">Reference proteome</keyword>
<dbReference type="Proteomes" id="UP000193642">
    <property type="component" value="Unassembled WGS sequence"/>
</dbReference>
<gene>
    <name evidence="3" type="ORF">BCR33DRAFT_42257</name>
</gene>
<comment type="caution">
    <text evidence="3">The sequence shown here is derived from an EMBL/GenBank/DDBJ whole genome shotgun (WGS) entry which is preliminary data.</text>
</comment>